<keyword evidence="7" id="KW-1185">Reference proteome</keyword>
<keyword evidence="6" id="KW-0255">Endonuclease</keyword>
<keyword evidence="5" id="KW-0326">Glycosidase</keyword>
<evidence type="ECO:0000256" key="4">
    <source>
        <dbReference type="ARBA" id="ARBA00023239"/>
    </source>
</evidence>
<keyword evidence="3" id="KW-0234">DNA repair</keyword>
<keyword evidence="2" id="KW-0378">Hydrolase</keyword>
<dbReference type="GO" id="GO:0003906">
    <property type="term" value="F:DNA-(apurinic or apyrimidinic site) endonuclease activity"/>
    <property type="evidence" value="ECO:0007669"/>
    <property type="project" value="TreeGrafter"/>
</dbReference>
<gene>
    <name evidence="6" type="ORF">Dpo_5c02730</name>
</gene>
<evidence type="ECO:0000313" key="6">
    <source>
        <dbReference type="EMBL" id="EMS79346.1"/>
    </source>
</evidence>
<dbReference type="GO" id="GO:0000703">
    <property type="term" value="F:oxidized pyrimidine nucleobase lesion DNA N-glycosylase activity"/>
    <property type="evidence" value="ECO:0007669"/>
    <property type="project" value="TreeGrafter"/>
</dbReference>
<dbReference type="OrthoDB" id="9802365at2"/>
<proteinExistence type="predicted"/>
<dbReference type="RefSeq" id="WP_006966476.1">
    <property type="nucleotide sequence ID" value="NZ_APJX01000005.1"/>
</dbReference>
<protein>
    <submittedName>
        <fullName evidence="6">Putative endonuclease III</fullName>
    </submittedName>
</protein>
<dbReference type="InterPro" id="IPR023170">
    <property type="entry name" value="HhH_base_excis_C"/>
</dbReference>
<dbReference type="SUPFAM" id="SSF48150">
    <property type="entry name" value="DNA-glycosylase"/>
    <property type="match status" value="1"/>
</dbReference>
<dbReference type="Proteomes" id="UP000014216">
    <property type="component" value="Unassembled WGS sequence"/>
</dbReference>
<dbReference type="InterPro" id="IPR011257">
    <property type="entry name" value="DNA_glycosylase"/>
</dbReference>
<dbReference type="PANTHER" id="PTHR43286">
    <property type="entry name" value="ENDONUCLEASE III-LIKE PROTEIN 1"/>
    <property type="match status" value="1"/>
</dbReference>
<dbReference type="Gene3D" id="1.10.1670.10">
    <property type="entry name" value="Helix-hairpin-Helix base-excision DNA repair enzymes (C-terminal)"/>
    <property type="match status" value="1"/>
</dbReference>
<keyword evidence="4" id="KW-0456">Lyase</keyword>
<name>S0G5C6_9BACT</name>
<dbReference type="EMBL" id="APJX01000005">
    <property type="protein sequence ID" value="EMS79346.1"/>
    <property type="molecule type" value="Genomic_DNA"/>
</dbReference>
<evidence type="ECO:0000256" key="3">
    <source>
        <dbReference type="ARBA" id="ARBA00023204"/>
    </source>
</evidence>
<keyword evidence="1" id="KW-0227">DNA damage</keyword>
<evidence type="ECO:0000313" key="7">
    <source>
        <dbReference type="Proteomes" id="UP000014216"/>
    </source>
</evidence>
<keyword evidence="6" id="KW-0540">Nuclease</keyword>
<dbReference type="GO" id="GO:0006289">
    <property type="term" value="P:nucleotide-excision repair"/>
    <property type="evidence" value="ECO:0007669"/>
    <property type="project" value="TreeGrafter"/>
</dbReference>
<evidence type="ECO:0000256" key="5">
    <source>
        <dbReference type="ARBA" id="ARBA00023295"/>
    </source>
</evidence>
<dbReference type="GO" id="GO:0016829">
    <property type="term" value="F:lyase activity"/>
    <property type="evidence" value="ECO:0007669"/>
    <property type="project" value="UniProtKB-KW"/>
</dbReference>
<dbReference type="PANTHER" id="PTHR43286:SF1">
    <property type="entry name" value="ENDONUCLEASE III-LIKE PROTEIN 1"/>
    <property type="match status" value="1"/>
</dbReference>
<evidence type="ECO:0000256" key="2">
    <source>
        <dbReference type="ARBA" id="ARBA00022801"/>
    </source>
</evidence>
<evidence type="ECO:0000256" key="1">
    <source>
        <dbReference type="ARBA" id="ARBA00022763"/>
    </source>
</evidence>
<comment type="caution">
    <text evidence="6">The sequence shown here is derived from an EMBL/GenBank/DDBJ whole genome shotgun (WGS) entry which is preliminary data.</text>
</comment>
<sequence>MNENRICDRLVKHGKILFHAPLELVRFTKDDAADYLLNDLTDHPHAFVLASIMDRQIKAERAWLIPYRFKEKLGSFSMETLVRQSESDIQRLMLEPEPLHRFVDIMSGYFFKAIRRIADQYESDASRIWQDKPSSATAVYRFLEFEGVGPKIATMDANILAREFKIEFADHYSIDISADVHVRRVFGRLGLTPMDATVDQLIFRARGLHPDFPGLMDFPAWEIGRNWCRPKKTQCSGCYMKDLCPSANDRTANE</sequence>
<dbReference type="AlphaFoldDB" id="S0G5C6"/>
<dbReference type="GO" id="GO:0006285">
    <property type="term" value="P:base-excision repair, AP site formation"/>
    <property type="evidence" value="ECO:0007669"/>
    <property type="project" value="TreeGrafter"/>
</dbReference>
<accession>S0G5C6</accession>
<organism evidence="6 7">
    <name type="scientific">Desulfotignum phosphitoxidans DSM 13687</name>
    <dbReference type="NCBI Taxonomy" id="1286635"/>
    <lineage>
        <taxon>Bacteria</taxon>
        <taxon>Pseudomonadati</taxon>
        <taxon>Thermodesulfobacteriota</taxon>
        <taxon>Desulfobacteria</taxon>
        <taxon>Desulfobacterales</taxon>
        <taxon>Desulfobacteraceae</taxon>
        <taxon>Desulfotignum</taxon>
    </lineage>
</organism>
<reference evidence="6 7" key="1">
    <citation type="journal article" date="2013" name="Genome Announc.">
        <title>Draft Genome Sequence of Desulfotignum phosphitoxidans DSM 13687 Strain FiPS-3.</title>
        <authorList>
            <person name="Poehlein A."/>
            <person name="Daniel R."/>
            <person name="Simeonova D.D."/>
        </authorList>
    </citation>
    <scope>NUCLEOTIDE SEQUENCE [LARGE SCALE GENOMIC DNA]</scope>
    <source>
        <strain evidence="6 7">DSM 13687</strain>
    </source>
</reference>